<evidence type="ECO:0000313" key="7">
    <source>
        <dbReference type="Proteomes" id="UP000192050"/>
    </source>
</evidence>
<dbReference type="InterPro" id="IPR036401">
    <property type="entry name" value="Ribosomal_eS17_sf"/>
</dbReference>
<proteinExistence type="inferred from homology"/>
<reference evidence="6 8" key="2">
    <citation type="submission" date="2020-05" db="EMBL/GenBank/DDBJ databases">
        <authorList>
            <person name="Zhang R."/>
        </authorList>
    </citation>
    <scope>NUCLEOTIDE SEQUENCE [LARGE SCALE GENOMIC DNA]</scope>
    <source>
        <strain evidence="6 8">DSM 28986</strain>
    </source>
</reference>
<name>A0A1V0N577_9ARCH</name>
<sequence length="76" mass="8777">MGSIRPSNIKRISEELVDNNKDLFNEDFNHNKEILHSFIEKTVTKKTANAIAGYITRYILKKKSKEKNELEQLGLA</sequence>
<evidence type="ECO:0000256" key="1">
    <source>
        <dbReference type="ARBA" id="ARBA00010444"/>
    </source>
</evidence>
<dbReference type="GeneID" id="84220744"/>
<evidence type="ECO:0000256" key="4">
    <source>
        <dbReference type="HAMAP-Rule" id="MF_00511"/>
    </source>
</evidence>
<evidence type="ECO:0000313" key="6">
    <source>
        <dbReference type="EMBL" id="NOL59477.1"/>
    </source>
</evidence>
<evidence type="ECO:0000256" key="2">
    <source>
        <dbReference type="ARBA" id="ARBA00022980"/>
    </source>
</evidence>
<dbReference type="SUPFAM" id="SSF116820">
    <property type="entry name" value="Rps17e-like"/>
    <property type="match status" value="1"/>
</dbReference>
<dbReference type="KEGG" id="fai:FAD_1442"/>
<dbReference type="InterPro" id="IPR001210">
    <property type="entry name" value="Ribosomal_eS17"/>
</dbReference>
<dbReference type="STRING" id="74969.FAD_1442"/>
<dbReference type="NCBIfam" id="NF002242">
    <property type="entry name" value="PRK01151.1"/>
    <property type="match status" value="1"/>
</dbReference>
<evidence type="ECO:0000313" key="5">
    <source>
        <dbReference type="EMBL" id="ARD85300.1"/>
    </source>
</evidence>
<keyword evidence="7" id="KW-1185">Reference proteome</keyword>
<dbReference type="AlphaFoldDB" id="A0A1V0N577"/>
<dbReference type="EMBL" id="CP015363">
    <property type="protein sequence ID" value="ARD85300.1"/>
    <property type="molecule type" value="Genomic_DNA"/>
</dbReference>
<dbReference type="GO" id="GO:0006412">
    <property type="term" value="P:translation"/>
    <property type="evidence" value="ECO:0007669"/>
    <property type="project" value="UniProtKB-UniRule"/>
</dbReference>
<dbReference type="HAMAP" id="MF_00511">
    <property type="entry name" value="Ribosomal_eS17"/>
    <property type="match status" value="1"/>
</dbReference>
<dbReference type="RefSeq" id="WP_009886546.1">
    <property type="nucleotide sequence ID" value="NZ_CP015363.1"/>
</dbReference>
<keyword evidence="2 4" id="KW-0689">Ribosomal protein</keyword>
<dbReference type="Pfam" id="PF00833">
    <property type="entry name" value="Ribosomal_S17e"/>
    <property type="match status" value="1"/>
</dbReference>
<gene>
    <name evidence="4" type="primary">rps17e</name>
    <name evidence="5" type="ORF">FAD_1442</name>
    <name evidence="6" type="ORF">HLB00_01320</name>
</gene>
<accession>A0A1V0N577</accession>
<dbReference type="GO" id="GO:0003735">
    <property type="term" value="F:structural constituent of ribosome"/>
    <property type="evidence" value="ECO:0007669"/>
    <property type="project" value="InterPro"/>
</dbReference>
<comment type="similarity">
    <text evidence="1 4">Belongs to the eukaryotic ribosomal protein eS17 family.</text>
</comment>
<reference evidence="5 7" key="1">
    <citation type="submission" date="2011-10" db="EMBL/GenBank/DDBJ databases">
        <title>Metabolic and evolutionary patterns in the extreme acidophile Ferroplasma acidiphilum.</title>
        <authorList>
            <person name="Golyshina O.V."/>
            <person name="Kozyavkin S.A."/>
            <person name="Tatusov R.L."/>
            <person name="Slesarev A.I."/>
            <person name="Golyshin P.N."/>
        </authorList>
    </citation>
    <scope>NUCLEOTIDE SEQUENCE [LARGE SCALE GENOMIC DNA]</scope>
    <source>
        <strain evidence="5">Berkeley</strain>
        <strain evidence="7">Y</strain>
    </source>
</reference>
<organism evidence="5 7">
    <name type="scientific">Ferroplasma acidiphilum</name>
    <dbReference type="NCBI Taxonomy" id="74969"/>
    <lineage>
        <taxon>Archaea</taxon>
        <taxon>Methanobacteriati</taxon>
        <taxon>Thermoplasmatota</taxon>
        <taxon>Thermoplasmata</taxon>
        <taxon>Thermoplasmatales</taxon>
        <taxon>Ferroplasmaceae</taxon>
        <taxon>Ferroplasma</taxon>
    </lineage>
</organism>
<dbReference type="Proteomes" id="UP000192050">
    <property type="component" value="Chromosome"/>
</dbReference>
<dbReference type="Gene3D" id="1.10.60.20">
    <property type="entry name" value="Ribosomal protein S17e-like"/>
    <property type="match status" value="1"/>
</dbReference>
<dbReference type="EMBL" id="JABGBP010000038">
    <property type="protein sequence ID" value="NOL59477.1"/>
    <property type="molecule type" value="Genomic_DNA"/>
</dbReference>
<dbReference type="GO" id="GO:0005840">
    <property type="term" value="C:ribosome"/>
    <property type="evidence" value="ECO:0007669"/>
    <property type="project" value="UniProtKB-KW"/>
</dbReference>
<dbReference type="OrthoDB" id="52479at2157"/>
<dbReference type="Proteomes" id="UP000546917">
    <property type="component" value="Unassembled WGS sequence"/>
</dbReference>
<evidence type="ECO:0000313" key="8">
    <source>
        <dbReference type="Proteomes" id="UP000546917"/>
    </source>
</evidence>
<keyword evidence="3 4" id="KW-0687">Ribonucleoprotein</keyword>
<protein>
    <recommendedName>
        <fullName evidence="4">Small ribosomal subunit protein eS17</fullName>
    </recommendedName>
</protein>
<dbReference type="GO" id="GO:1990904">
    <property type="term" value="C:ribonucleoprotein complex"/>
    <property type="evidence" value="ECO:0007669"/>
    <property type="project" value="UniProtKB-KW"/>
</dbReference>
<evidence type="ECO:0000256" key="3">
    <source>
        <dbReference type="ARBA" id="ARBA00023274"/>
    </source>
</evidence>